<dbReference type="PRINTS" id="PR00420">
    <property type="entry name" value="RNGMNOXGNASE"/>
</dbReference>
<dbReference type="GO" id="GO:0071949">
    <property type="term" value="F:FAD binding"/>
    <property type="evidence" value="ECO:0007669"/>
    <property type="project" value="InterPro"/>
</dbReference>
<name>A0A1I2TB75_9BACI</name>
<gene>
    <name evidence="5" type="ORF">SAMN05216353_1652</name>
</gene>
<evidence type="ECO:0000256" key="2">
    <source>
        <dbReference type="ARBA" id="ARBA00022630"/>
    </source>
</evidence>
<keyword evidence="2" id="KW-0285">Flavoprotein</keyword>
<comment type="cofactor">
    <cofactor evidence="1">
        <name>FAD</name>
        <dbReference type="ChEBI" id="CHEBI:57692"/>
    </cofactor>
</comment>
<evidence type="ECO:0000256" key="3">
    <source>
        <dbReference type="ARBA" id="ARBA00022827"/>
    </source>
</evidence>
<proteinExistence type="predicted"/>
<reference evidence="6" key="1">
    <citation type="submission" date="2016-10" db="EMBL/GenBank/DDBJ databases">
        <authorList>
            <person name="Varghese N."/>
            <person name="Submissions S."/>
        </authorList>
    </citation>
    <scope>NUCLEOTIDE SEQUENCE [LARGE SCALE GENOMIC DNA]</scope>
    <source>
        <strain evidence="6">FP5</strain>
    </source>
</reference>
<dbReference type="SUPFAM" id="SSF51905">
    <property type="entry name" value="FAD/NAD(P)-binding domain"/>
    <property type="match status" value="1"/>
</dbReference>
<dbReference type="EMBL" id="FOOG01000065">
    <property type="protein sequence ID" value="SFG62115.1"/>
    <property type="molecule type" value="Genomic_DNA"/>
</dbReference>
<evidence type="ECO:0000259" key="4">
    <source>
        <dbReference type="Pfam" id="PF01494"/>
    </source>
</evidence>
<evidence type="ECO:0000256" key="1">
    <source>
        <dbReference type="ARBA" id="ARBA00001974"/>
    </source>
</evidence>
<keyword evidence="3" id="KW-0274">FAD</keyword>
<dbReference type="InterPro" id="IPR002938">
    <property type="entry name" value="FAD-bd"/>
</dbReference>
<dbReference type="InterPro" id="IPR036188">
    <property type="entry name" value="FAD/NAD-bd_sf"/>
</dbReference>
<dbReference type="Proteomes" id="UP000198897">
    <property type="component" value="Unassembled WGS sequence"/>
</dbReference>
<accession>A0A1I2TB75</accession>
<dbReference type="Gene3D" id="3.40.30.120">
    <property type="match status" value="1"/>
</dbReference>
<dbReference type="RefSeq" id="WP_089754748.1">
    <property type="nucleotide sequence ID" value="NZ_FOOG01000065.1"/>
</dbReference>
<evidence type="ECO:0000313" key="5">
    <source>
        <dbReference type="EMBL" id="SFG62115.1"/>
    </source>
</evidence>
<evidence type="ECO:0000313" key="6">
    <source>
        <dbReference type="Proteomes" id="UP000198897"/>
    </source>
</evidence>
<dbReference type="PANTHER" id="PTHR43004">
    <property type="entry name" value="TRK SYSTEM POTASSIUM UPTAKE PROTEIN"/>
    <property type="match status" value="1"/>
</dbReference>
<dbReference type="PANTHER" id="PTHR43004:SF19">
    <property type="entry name" value="BINDING MONOOXYGENASE, PUTATIVE (JCVI)-RELATED"/>
    <property type="match status" value="1"/>
</dbReference>
<dbReference type="Gene3D" id="3.50.50.60">
    <property type="entry name" value="FAD/NAD(P)-binding domain"/>
    <property type="match status" value="1"/>
</dbReference>
<dbReference type="Pfam" id="PF01494">
    <property type="entry name" value="FAD_binding_3"/>
    <property type="match status" value="1"/>
</dbReference>
<dbReference type="OrthoDB" id="9766816at2"/>
<organism evidence="5 6">
    <name type="scientific">Halobacillus alkaliphilus</name>
    <dbReference type="NCBI Taxonomy" id="396056"/>
    <lineage>
        <taxon>Bacteria</taxon>
        <taxon>Bacillati</taxon>
        <taxon>Bacillota</taxon>
        <taxon>Bacilli</taxon>
        <taxon>Bacillales</taxon>
        <taxon>Bacillaceae</taxon>
        <taxon>Halobacillus</taxon>
    </lineage>
</organism>
<dbReference type="AlphaFoldDB" id="A0A1I2TB75"/>
<protein>
    <submittedName>
        <fullName evidence="5">2-polyprenyl-6-methoxyphenol hydroxylase</fullName>
    </submittedName>
</protein>
<dbReference type="InterPro" id="IPR050641">
    <property type="entry name" value="RIFMO-like"/>
</dbReference>
<dbReference type="GO" id="GO:0016709">
    <property type="term" value="F:oxidoreductase activity, acting on paired donors, with incorporation or reduction of molecular oxygen, NAD(P)H as one donor, and incorporation of one atom of oxygen"/>
    <property type="evidence" value="ECO:0007669"/>
    <property type="project" value="UniProtKB-ARBA"/>
</dbReference>
<feature type="domain" description="FAD-binding" evidence="4">
    <location>
        <begin position="6"/>
        <end position="341"/>
    </location>
</feature>
<dbReference type="Gene3D" id="3.30.70.2450">
    <property type="match status" value="1"/>
</dbReference>
<sequence>MQETNTDILIIGAGPSGLALANQLERYGIQYRIIDQNKERSRYSKALVMHPRTLEMMDLLGLSESFLQAGTPYKQINFHYNEDLLAVLDFSNISVSADFPFVNVIPQSRTEEILESSLAQSRVEREMTLTGLEQQEGIVQASVQKADSEETITARYVIGCDGAHSTTRNLLKIPFTGESEEVNVMLADVKLAASKEDISLTSSDRGLVFLAPFQGEYTRVIVIDYKKQGGDFPEEISLSDMEDSLAEIYPEPLSLHDPYWISSFSASHRQASTYREGNVFLAGDAAHIHNPIGGQGMNVGIQDAMNLGWKLAYTVQHNLNETLLDSYHAERAPIAEEVIKKTSYLMKGMTIKSHYGIKARNKGMKWLLPNKKVQTKITENMAQLDVDYAFTKFAKNFRKFTNVKKVESGNRVPDVSFLNTAKEEKTLYSMLRDHPCLYLIIAGRGNAPQYQEAVRNAVEAFNSRVGDMLKPLFITFDEVDDPRETTNMNSELYLDLNEESNKRLHLTPGDMMVIRPDAYVLLHTSITETDQLTKALVNYFGHSL</sequence>
<keyword evidence="6" id="KW-1185">Reference proteome</keyword>